<organism evidence="5 6">
    <name type="scientific">Methylobacterium jeotgali</name>
    <dbReference type="NCBI Taxonomy" id="381630"/>
    <lineage>
        <taxon>Bacteria</taxon>
        <taxon>Pseudomonadati</taxon>
        <taxon>Pseudomonadota</taxon>
        <taxon>Alphaproteobacteria</taxon>
        <taxon>Hyphomicrobiales</taxon>
        <taxon>Methylobacteriaceae</taxon>
        <taxon>Methylobacterium</taxon>
    </lineage>
</organism>
<gene>
    <name evidence="5" type="primary">rbsK_1</name>
    <name evidence="5" type="ORF">AOPFMNJM_0727</name>
</gene>
<dbReference type="InterPro" id="IPR011611">
    <property type="entry name" value="PfkB_dom"/>
</dbReference>
<dbReference type="InterPro" id="IPR002173">
    <property type="entry name" value="Carboh/pur_kinase_PfkB_CS"/>
</dbReference>
<dbReference type="Gene3D" id="3.40.1190.20">
    <property type="match status" value="1"/>
</dbReference>
<dbReference type="PANTHER" id="PTHR43320:SF3">
    <property type="entry name" value="CARBOHYDRATE KINASE PFKB DOMAIN-CONTAINING PROTEIN"/>
    <property type="match status" value="1"/>
</dbReference>
<comment type="caution">
    <text evidence="5">The sequence shown here is derived from an EMBL/GenBank/DDBJ whole genome shotgun (WGS) entry which is preliminary data.</text>
</comment>
<feature type="domain" description="Carbohydrate kinase PfkB" evidence="4">
    <location>
        <begin position="56"/>
        <end position="323"/>
    </location>
</feature>
<keyword evidence="6" id="KW-1185">Reference proteome</keyword>
<dbReference type="InterPro" id="IPR029056">
    <property type="entry name" value="Ribokinase-like"/>
</dbReference>
<dbReference type="PROSITE" id="PS00584">
    <property type="entry name" value="PFKB_KINASES_2"/>
    <property type="match status" value="1"/>
</dbReference>
<keyword evidence="2" id="KW-0808">Transferase</keyword>
<dbReference type="SUPFAM" id="SSF53613">
    <property type="entry name" value="Ribokinase-like"/>
    <property type="match status" value="1"/>
</dbReference>
<dbReference type="InterPro" id="IPR052700">
    <property type="entry name" value="Carb_kinase_PfkB-like"/>
</dbReference>
<dbReference type="CDD" id="cd01168">
    <property type="entry name" value="adenosine_kinase"/>
    <property type="match status" value="1"/>
</dbReference>
<reference evidence="5" key="2">
    <citation type="submission" date="2021-08" db="EMBL/GenBank/DDBJ databases">
        <authorList>
            <person name="Tani A."/>
            <person name="Ola A."/>
            <person name="Ogura Y."/>
            <person name="Katsura K."/>
            <person name="Hayashi T."/>
        </authorList>
    </citation>
    <scope>NUCLEOTIDE SEQUENCE</scope>
    <source>
        <strain evidence="5">LMG 23639</strain>
    </source>
</reference>
<dbReference type="Pfam" id="PF00294">
    <property type="entry name" value="PfkB"/>
    <property type="match status" value="1"/>
</dbReference>
<keyword evidence="3" id="KW-0418">Kinase</keyword>
<evidence type="ECO:0000256" key="1">
    <source>
        <dbReference type="ARBA" id="ARBA00010688"/>
    </source>
</evidence>
<name>A0ABQ4SQQ5_9HYPH</name>
<proteinExistence type="inferred from homology"/>
<dbReference type="EMBL" id="BPQR01000011">
    <property type="protein sequence ID" value="GJE05427.1"/>
    <property type="molecule type" value="Genomic_DNA"/>
</dbReference>
<evidence type="ECO:0000313" key="6">
    <source>
        <dbReference type="Proteomes" id="UP001055102"/>
    </source>
</evidence>
<evidence type="ECO:0000256" key="3">
    <source>
        <dbReference type="ARBA" id="ARBA00022777"/>
    </source>
</evidence>
<evidence type="ECO:0000259" key="4">
    <source>
        <dbReference type="Pfam" id="PF00294"/>
    </source>
</evidence>
<dbReference type="PANTHER" id="PTHR43320">
    <property type="entry name" value="SUGAR KINASE"/>
    <property type="match status" value="1"/>
</dbReference>
<evidence type="ECO:0000256" key="2">
    <source>
        <dbReference type="ARBA" id="ARBA00022679"/>
    </source>
</evidence>
<dbReference type="RefSeq" id="WP_238274113.1">
    <property type="nucleotide sequence ID" value="NZ_BPQR01000011.1"/>
</dbReference>
<sequence>MSAPLDLLVLGNAIVDVIARTDDAFLSAQGLAKGAMQLIDEPRAEDLFQAMGPATIVSGGSGANTAVGAALLGARTGFVGKVREDDVGGLFAHDLKATGVRFDVPPAKEGPATARCFVLVTPDGERTMNTYLGACQGLSPADVDEATTASARVVYLEGYLWDPPAAKDAFRKAVKIAHGAGNAVALTLSDAFCVGRYRDEFLALIRDGSVDILFANIGELKSLYETEDAEEAIKALRDERDARGRHLLGLVTRSEQGSIVVKGGEVRSVEASPVREVVDTTGAGDLFAAGFLAGQARGLDYVTCAKLGSLAAAEVIQHIGARPQSDLVALARERGLL</sequence>
<protein>
    <submittedName>
        <fullName evidence="5">Ribokinase</fullName>
    </submittedName>
</protein>
<accession>A0ABQ4SQQ5</accession>
<reference evidence="5" key="1">
    <citation type="journal article" date="2021" name="Front. Microbiol.">
        <title>Comprehensive Comparative Genomics and Phenotyping of Methylobacterium Species.</title>
        <authorList>
            <person name="Alessa O."/>
            <person name="Ogura Y."/>
            <person name="Fujitani Y."/>
            <person name="Takami H."/>
            <person name="Hayashi T."/>
            <person name="Sahin N."/>
            <person name="Tani A."/>
        </authorList>
    </citation>
    <scope>NUCLEOTIDE SEQUENCE</scope>
    <source>
        <strain evidence="5">LMG 23639</strain>
    </source>
</reference>
<comment type="similarity">
    <text evidence="1">Belongs to the carbohydrate kinase PfkB family.</text>
</comment>
<evidence type="ECO:0000313" key="5">
    <source>
        <dbReference type="EMBL" id="GJE05427.1"/>
    </source>
</evidence>
<dbReference type="Proteomes" id="UP001055102">
    <property type="component" value="Unassembled WGS sequence"/>
</dbReference>